<evidence type="ECO:0000313" key="7">
    <source>
        <dbReference type="EMBL" id="ADZ10051.1"/>
    </source>
</evidence>
<dbReference type="PANTHER" id="PTHR10057:SF0">
    <property type="entry name" value="TRANSLOCATOR PROTEIN"/>
    <property type="match status" value="1"/>
</dbReference>
<accession>F0TAA1</accession>
<dbReference type="KEGG" id="mel:Metbo_1829"/>
<proteinExistence type="inferred from homology"/>
<dbReference type="Proteomes" id="UP000007490">
    <property type="component" value="Chromosome"/>
</dbReference>
<dbReference type="OrthoDB" id="212929at2157"/>
<feature type="transmembrane region" description="Helical" evidence="6">
    <location>
        <begin position="82"/>
        <end position="101"/>
    </location>
</feature>
<dbReference type="InterPro" id="IPR004307">
    <property type="entry name" value="TspO_MBR"/>
</dbReference>
<evidence type="ECO:0000256" key="4">
    <source>
        <dbReference type="ARBA" id="ARBA00022989"/>
    </source>
</evidence>
<evidence type="ECO:0000256" key="3">
    <source>
        <dbReference type="ARBA" id="ARBA00022692"/>
    </source>
</evidence>
<evidence type="ECO:0000256" key="5">
    <source>
        <dbReference type="ARBA" id="ARBA00023136"/>
    </source>
</evidence>
<dbReference type="InterPro" id="IPR038330">
    <property type="entry name" value="TspO/MBR-related_sf"/>
</dbReference>
<dbReference type="PIRSF" id="PIRSF005859">
    <property type="entry name" value="PBR"/>
    <property type="match status" value="1"/>
</dbReference>
<dbReference type="FunFam" id="1.20.1260.100:FF:000001">
    <property type="entry name" value="translocator protein 2"/>
    <property type="match status" value="1"/>
</dbReference>
<protein>
    <submittedName>
        <fullName evidence="7">TspO and MBR like protein</fullName>
    </submittedName>
</protein>
<keyword evidence="4 6" id="KW-1133">Transmembrane helix</keyword>
<gene>
    <name evidence="7" type="ordered locus">Metbo_1829</name>
</gene>
<reference evidence="8" key="1">
    <citation type="submission" date="2011-02" db="EMBL/GenBank/DDBJ databases">
        <title>Complete sequence of Methanobacterium sp. AL-21.</title>
        <authorList>
            <consortium name="US DOE Joint Genome Institute"/>
            <person name="Lucas S."/>
            <person name="Copeland A."/>
            <person name="Lapidus A."/>
            <person name="Cheng J.-F."/>
            <person name="Goodwin L."/>
            <person name="Pitluck S."/>
            <person name="Chertkov O."/>
            <person name="Detter J.C."/>
            <person name="Han C."/>
            <person name="Tapia R."/>
            <person name="Land M."/>
            <person name="Hauser L."/>
            <person name="Kyrpides N."/>
            <person name="Ivanova N."/>
            <person name="Mikhailova N."/>
            <person name="Pagani I."/>
            <person name="Cadillo-Quiroz H."/>
            <person name="Imachi H."/>
            <person name="Zinder S."/>
            <person name="Liu W."/>
            <person name="Woyke T."/>
        </authorList>
    </citation>
    <scope>NUCLEOTIDE SEQUENCE [LARGE SCALE GENOMIC DNA]</scope>
    <source>
        <strain evidence="8">AL-21</strain>
    </source>
</reference>
<sequence length="161" mass="18213">MNFSWRELPKLIVSILIVFLAGAVGTVFTLKEITTWYVNIPKPSWTPPNWAFGPIWSTLYVLMGISLFLIWREGLNRKDVKIGIGVFAVQLILNVVWSLVFFGSHNIAGGLVMVILLWISILINIVVFYRISKPAGIILIPYLIWVTIAGYLNYSVYLLGI</sequence>
<feature type="transmembrane region" description="Helical" evidence="6">
    <location>
        <begin position="50"/>
        <end position="70"/>
    </location>
</feature>
<dbReference type="HOGENOM" id="CLU_091805_2_0_2"/>
<comment type="similarity">
    <text evidence="2">Belongs to the TspO/BZRP family.</text>
</comment>
<feature type="transmembrane region" description="Helical" evidence="6">
    <location>
        <begin position="136"/>
        <end position="154"/>
    </location>
</feature>
<comment type="subcellular location">
    <subcellularLocation>
        <location evidence="1">Membrane</location>
        <topology evidence="1">Multi-pass membrane protein</topology>
    </subcellularLocation>
</comment>
<dbReference type="Gene3D" id="1.20.1260.100">
    <property type="entry name" value="TspO/MBR protein"/>
    <property type="match status" value="1"/>
</dbReference>
<keyword evidence="5 6" id="KW-0472">Membrane</keyword>
<feature type="transmembrane region" description="Helical" evidence="6">
    <location>
        <begin position="107"/>
        <end position="129"/>
    </location>
</feature>
<dbReference type="PANTHER" id="PTHR10057">
    <property type="entry name" value="PERIPHERAL-TYPE BENZODIAZEPINE RECEPTOR"/>
    <property type="match status" value="1"/>
</dbReference>
<evidence type="ECO:0000256" key="1">
    <source>
        <dbReference type="ARBA" id="ARBA00004141"/>
    </source>
</evidence>
<keyword evidence="3 6" id="KW-0812">Transmembrane</keyword>
<reference evidence="7 8" key="2">
    <citation type="journal article" date="2014" name="Int. J. Syst. Evol. Microbiol.">
        <title>Methanobacterium paludis sp. nov. and a novel strain of Methanobacterium lacus isolated from northern peatlands.</title>
        <authorList>
            <person name="Cadillo-Quiroz H."/>
            <person name="Brauer S.L."/>
            <person name="Goodson N."/>
            <person name="Yavitt J.B."/>
            <person name="Zinder S.H."/>
        </authorList>
    </citation>
    <scope>NUCLEOTIDE SEQUENCE [LARGE SCALE GENOMIC DNA]</scope>
    <source>
        <strain evidence="7 8">AL-21</strain>
    </source>
</reference>
<dbReference type="eggNOG" id="arCOG04434">
    <property type="taxonomic scope" value="Archaea"/>
</dbReference>
<dbReference type="AlphaFoldDB" id="F0TAA1"/>
<organism evidence="7 8">
    <name type="scientific">Methanobacterium lacus (strain AL-21)</name>
    <dbReference type="NCBI Taxonomy" id="877455"/>
    <lineage>
        <taxon>Archaea</taxon>
        <taxon>Methanobacteriati</taxon>
        <taxon>Methanobacteriota</taxon>
        <taxon>Methanomada group</taxon>
        <taxon>Methanobacteria</taxon>
        <taxon>Methanobacteriales</taxon>
        <taxon>Methanobacteriaceae</taxon>
        <taxon>Methanobacterium</taxon>
    </lineage>
</organism>
<dbReference type="CDD" id="cd15904">
    <property type="entry name" value="TSPO_MBR"/>
    <property type="match status" value="1"/>
</dbReference>
<dbReference type="RefSeq" id="WP_013645402.1">
    <property type="nucleotide sequence ID" value="NC_015216.1"/>
</dbReference>
<dbReference type="GO" id="GO:0016020">
    <property type="term" value="C:membrane"/>
    <property type="evidence" value="ECO:0007669"/>
    <property type="project" value="UniProtKB-SubCell"/>
</dbReference>
<evidence type="ECO:0000313" key="8">
    <source>
        <dbReference type="Proteomes" id="UP000007490"/>
    </source>
</evidence>
<dbReference type="EMBL" id="CP002551">
    <property type="protein sequence ID" value="ADZ10051.1"/>
    <property type="molecule type" value="Genomic_DNA"/>
</dbReference>
<keyword evidence="8" id="KW-1185">Reference proteome</keyword>
<name>F0TAA1_METLA</name>
<dbReference type="GO" id="GO:0033013">
    <property type="term" value="P:tetrapyrrole metabolic process"/>
    <property type="evidence" value="ECO:0007669"/>
    <property type="project" value="UniProtKB-ARBA"/>
</dbReference>
<evidence type="ECO:0000256" key="6">
    <source>
        <dbReference type="SAM" id="Phobius"/>
    </source>
</evidence>
<dbReference type="GeneID" id="10278286"/>
<evidence type="ECO:0000256" key="2">
    <source>
        <dbReference type="ARBA" id="ARBA00007524"/>
    </source>
</evidence>
<feature type="transmembrane region" description="Helical" evidence="6">
    <location>
        <begin position="12"/>
        <end position="30"/>
    </location>
</feature>
<dbReference type="Pfam" id="PF03073">
    <property type="entry name" value="TspO_MBR"/>
    <property type="match status" value="1"/>
</dbReference>